<dbReference type="AlphaFoldDB" id="A0A1Y6JV78"/>
<dbReference type="PROSITE" id="PS50930">
    <property type="entry name" value="HTH_LYTTR"/>
    <property type="match status" value="1"/>
</dbReference>
<dbReference type="PANTHER" id="PTHR37299">
    <property type="entry name" value="TRANSCRIPTIONAL REGULATOR-RELATED"/>
    <property type="match status" value="1"/>
</dbReference>
<sequence length="151" mass="16872">MRVRIEQDEKLTTPEVVLQVPPQTAGTAELVAALQAAVPPQQLTLSHRGRQVRVAIATILFCEAAGHQVTVHTAGQLYTTREPLYQLAERLPDQFIRASKSAILNRDQVASLTRSLTGNLVKFQQSHKQLYVSRRYYGDVKRALERKGQLG</sequence>
<protein>
    <submittedName>
        <fullName evidence="2">Response regulator of the LytR/AlgR family</fullName>
    </submittedName>
</protein>
<dbReference type="Gene3D" id="2.40.50.1020">
    <property type="entry name" value="LytTr DNA-binding domain"/>
    <property type="match status" value="1"/>
</dbReference>
<accession>A0A1Y6JV78</accession>
<evidence type="ECO:0000259" key="1">
    <source>
        <dbReference type="PROSITE" id="PS50930"/>
    </source>
</evidence>
<reference evidence="3" key="1">
    <citation type="submission" date="2017-05" db="EMBL/GenBank/DDBJ databases">
        <authorList>
            <person name="Papadimitriou K."/>
        </authorList>
    </citation>
    <scope>NUCLEOTIDE SEQUENCE [LARGE SCALE GENOMIC DNA]</scope>
    <source>
        <strain evidence="3">ACA-DC 3411</strain>
    </source>
</reference>
<dbReference type="GO" id="GO:0003677">
    <property type="term" value="F:DNA binding"/>
    <property type="evidence" value="ECO:0007669"/>
    <property type="project" value="InterPro"/>
</dbReference>
<organism evidence="2 3">
    <name type="scientific">Levilactobacillus zymae</name>
    <dbReference type="NCBI Taxonomy" id="267363"/>
    <lineage>
        <taxon>Bacteria</taxon>
        <taxon>Bacillati</taxon>
        <taxon>Bacillota</taxon>
        <taxon>Bacilli</taxon>
        <taxon>Lactobacillales</taxon>
        <taxon>Lactobacillaceae</taxon>
        <taxon>Levilactobacillus</taxon>
    </lineage>
</organism>
<dbReference type="Pfam" id="PF04397">
    <property type="entry name" value="LytTR"/>
    <property type="match status" value="1"/>
</dbReference>
<dbReference type="SMART" id="SM00850">
    <property type="entry name" value="LytTR"/>
    <property type="match status" value="1"/>
</dbReference>
<dbReference type="GO" id="GO:0000156">
    <property type="term" value="F:phosphorelay response regulator activity"/>
    <property type="evidence" value="ECO:0007669"/>
    <property type="project" value="InterPro"/>
</dbReference>
<dbReference type="InterPro" id="IPR046947">
    <property type="entry name" value="LytR-like"/>
</dbReference>
<dbReference type="InterPro" id="IPR007492">
    <property type="entry name" value="LytTR_DNA-bd_dom"/>
</dbReference>
<name>A0A1Y6JV78_9LACO</name>
<dbReference type="EMBL" id="LT854705">
    <property type="protein sequence ID" value="SMS13755.1"/>
    <property type="molecule type" value="Genomic_DNA"/>
</dbReference>
<evidence type="ECO:0000313" key="3">
    <source>
        <dbReference type="Proteomes" id="UP000195412"/>
    </source>
</evidence>
<feature type="domain" description="HTH LytTR-type" evidence="1">
    <location>
        <begin position="43"/>
        <end position="146"/>
    </location>
</feature>
<proteinExistence type="predicted"/>
<dbReference type="Proteomes" id="UP000195412">
    <property type="component" value="Chromosome I"/>
</dbReference>
<evidence type="ECO:0000313" key="2">
    <source>
        <dbReference type="EMBL" id="SMS13755.1"/>
    </source>
</evidence>
<dbReference type="KEGG" id="lzy:LZ3411_0705"/>
<gene>
    <name evidence="2" type="ORF">LZ3411_0705</name>
</gene>
<dbReference type="PANTHER" id="PTHR37299:SF4">
    <property type="entry name" value="TRANSCRIPTIONAL REGULATOR"/>
    <property type="match status" value="1"/>
</dbReference>